<comment type="caution">
    <text evidence="2">The sequence shown here is derived from an EMBL/GenBank/DDBJ whole genome shotgun (WGS) entry which is preliminary data.</text>
</comment>
<evidence type="ECO:0000259" key="1">
    <source>
        <dbReference type="Pfam" id="PF07693"/>
    </source>
</evidence>
<gene>
    <name evidence="2" type="ORF">AC626_11940</name>
</gene>
<accession>A0A0L0ESB0</accession>
<evidence type="ECO:0000313" key="3">
    <source>
        <dbReference type="Proteomes" id="UP000036850"/>
    </source>
</evidence>
<proteinExistence type="predicted"/>
<organism evidence="2 3">
    <name type="scientific">Pseudoalteromonas rubra</name>
    <dbReference type="NCBI Taxonomy" id="43658"/>
    <lineage>
        <taxon>Bacteria</taxon>
        <taxon>Pseudomonadati</taxon>
        <taxon>Pseudomonadota</taxon>
        <taxon>Gammaproteobacteria</taxon>
        <taxon>Alteromonadales</taxon>
        <taxon>Pseudoalteromonadaceae</taxon>
        <taxon>Pseudoalteromonas</taxon>
    </lineage>
</organism>
<dbReference type="Pfam" id="PF07693">
    <property type="entry name" value="KAP_NTPase"/>
    <property type="match status" value="1"/>
</dbReference>
<dbReference type="InterPro" id="IPR011646">
    <property type="entry name" value="KAP_P-loop"/>
</dbReference>
<dbReference type="InterPro" id="IPR052754">
    <property type="entry name" value="NTPase_KAP_P-loop"/>
</dbReference>
<reference evidence="3" key="1">
    <citation type="submission" date="2015-07" db="EMBL/GenBank/DDBJ databases">
        <title>Draft genome sequence of a Pseudoalteromonas rubra strain, OCN096, isolated from Kaneohe Bay, Oahu, Hawaii.</title>
        <authorList>
            <person name="Beurmann S."/>
            <person name="Ushijima B."/>
            <person name="Belcaid M."/>
            <person name="Callahan S.M."/>
            <person name="Aeby G.S."/>
        </authorList>
    </citation>
    <scope>NUCLEOTIDE SEQUENCE [LARGE SCALE GENOMIC DNA]</scope>
    <source>
        <strain evidence="3">OCN096</strain>
    </source>
</reference>
<dbReference type="Proteomes" id="UP000036850">
    <property type="component" value="Unassembled WGS sequence"/>
</dbReference>
<feature type="domain" description="KAP NTPase" evidence="1">
    <location>
        <begin position="25"/>
        <end position="334"/>
    </location>
</feature>
<dbReference type="Gene3D" id="3.40.50.300">
    <property type="entry name" value="P-loop containing nucleotide triphosphate hydrolases"/>
    <property type="match status" value="1"/>
</dbReference>
<dbReference type="OrthoDB" id="88903at2"/>
<sequence length="489" mass="55415">MTNTRHSHNDQPTHIPCDNLGTTGFVKNVTYDIKHSESPKTIAITGYWGSGKTSCLAAIFNELTGIAPNELQTGRQNQQKGSDCVGIWFEAWRYQHEASPIVALLHCIKNHFSTSSKFINSVGKLTNISVLGALTVFDGVIKTASMGASGFDKIQKMGEKYEKDNLLSRLAADQINDALTQAVETLVGKKRKKLVIFIDDLDRCEPDVAYKLLEGLKLYLNIPNCTVVMAIDQQQVERFLQRQFMTLVPEQQAEAQSQYSYLGVEYLEKLCQEAHRLPVPRQDQKEAFFVHHLEALYRDNGAPQLVAELQKVLAQFDCLPANPRRLKMLANRVAAYFRKCNYNGLAGELADANDFYREFKPIEAPKREFVLSALVLIVASLSVSYRRIYESIEISEKAGMDIYNFCKETKNEQFNSNSSVFKELNKDHHDTSINANYEHPSDLSVFKLRCLFDTNYGLHHRAGITPAMLSDMMHQLIQHYNHGENDYAL</sequence>
<dbReference type="EMBL" id="LFZX01000083">
    <property type="protein sequence ID" value="KNC67245.1"/>
    <property type="molecule type" value="Genomic_DNA"/>
</dbReference>
<dbReference type="AlphaFoldDB" id="A0A0L0ESB0"/>
<dbReference type="PANTHER" id="PTHR22674">
    <property type="entry name" value="NTPASE, KAP FAMILY P-LOOP DOMAIN-CONTAINING 1"/>
    <property type="match status" value="1"/>
</dbReference>
<dbReference type="PATRIC" id="fig|43658.6.peg.5682"/>
<evidence type="ECO:0000313" key="2">
    <source>
        <dbReference type="EMBL" id="KNC67245.1"/>
    </source>
</evidence>
<dbReference type="PANTHER" id="PTHR22674:SF6">
    <property type="entry name" value="NTPASE KAP FAMILY P-LOOP DOMAIN-CONTAINING PROTEIN 1"/>
    <property type="match status" value="1"/>
</dbReference>
<dbReference type="SUPFAM" id="SSF52540">
    <property type="entry name" value="P-loop containing nucleoside triphosphate hydrolases"/>
    <property type="match status" value="1"/>
</dbReference>
<name>A0A0L0ESB0_9GAMM</name>
<dbReference type="InterPro" id="IPR027417">
    <property type="entry name" value="P-loop_NTPase"/>
</dbReference>
<protein>
    <submittedName>
        <fullName evidence="2">NTPase</fullName>
    </submittedName>
</protein>